<keyword evidence="2" id="KW-0472">Membrane</keyword>
<feature type="coiled-coil region" evidence="1">
    <location>
        <begin position="402"/>
        <end position="440"/>
    </location>
</feature>
<dbReference type="SMART" id="SM00421">
    <property type="entry name" value="HTH_LUXR"/>
    <property type="match status" value="1"/>
</dbReference>
<dbReference type="InterPro" id="IPR036388">
    <property type="entry name" value="WH-like_DNA-bd_sf"/>
</dbReference>
<dbReference type="PROSITE" id="PS00622">
    <property type="entry name" value="HTH_LUXR_1"/>
    <property type="match status" value="1"/>
</dbReference>
<sequence length="570" mass="65636">MLNLKPGTTAVFLLTLLMLLAFRPVIAHPGDSLVNKLSRTKKPDQQIFILHQLYQISRYENIHEAEKYMMSAIDIGMKTSNTASLVTSYRQLAALYEQQRNYMQAHLFYQEAQKTAVESDMAEILPELNYHIGVALCRLDRYAEALTYLQHASLASSPEQHVIRPKAALFQAFCYFEAEQEDKAFQQIDSLLGAAKKPEDLPLIAFYNYELQYFWNHRKEWVKALPLNEAAIQLFMEHNNDHYAILAMKDRAEIYLTLDSVNRAADYLRRALNGINSAGSFNYLKPAILDGLATCYRKLNDNILSQSYERQSKMLRDSMSAKGKAAMMPIQSVSYPGVLPYKKTSIGGLNNWQSRLTPLLLFVFGSLSLVIWFRYRKIKSNINREKAAALETARRVADQEKQIAIREAYEQLEKEKEDAVHEARGLVEKVREEARTLQAQIATTSVLLANKTEYLQQLQEKLYTSNNEDCRRFAKEIKSNIGDNDYWGEFIRSFNLLHQHTIDKITKKHPDLTPNEVKLTCFVLAGMNNKEIAGVFSVEPESVKKARYRLKKKLKLTEEESLRSYLEQLQ</sequence>
<protein>
    <recommendedName>
        <fullName evidence="3">HTH luxR-type domain-containing protein</fullName>
    </recommendedName>
</protein>
<feature type="transmembrane region" description="Helical" evidence="2">
    <location>
        <begin position="356"/>
        <end position="375"/>
    </location>
</feature>
<dbReference type="SUPFAM" id="SSF46894">
    <property type="entry name" value="C-terminal effector domain of the bipartite response regulators"/>
    <property type="match status" value="1"/>
</dbReference>
<evidence type="ECO:0000256" key="2">
    <source>
        <dbReference type="SAM" id="Phobius"/>
    </source>
</evidence>
<reference evidence="4 5" key="1">
    <citation type="submission" date="2019-02" db="EMBL/GenBank/DDBJ databases">
        <title>Genomic Encyclopedia of Type Strains, Phase IV (KMG-IV): sequencing the most valuable type-strain genomes for metagenomic binning, comparative biology and taxonomic classification.</title>
        <authorList>
            <person name="Goeker M."/>
        </authorList>
    </citation>
    <scope>NUCLEOTIDE SEQUENCE [LARGE SCALE GENOMIC DNA]</scope>
    <source>
        <strain evidence="4 5">DSM 18116</strain>
    </source>
</reference>
<keyword evidence="2" id="KW-0812">Transmembrane</keyword>
<dbReference type="Gene3D" id="1.10.10.10">
    <property type="entry name" value="Winged helix-like DNA-binding domain superfamily/Winged helix DNA-binding domain"/>
    <property type="match status" value="1"/>
</dbReference>
<name>A0A4Q7MQB1_9BACT</name>
<dbReference type="InterPro" id="IPR016032">
    <property type="entry name" value="Sig_transdc_resp-reg_C-effctor"/>
</dbReference>
<feature type="domain" description="HTH luxR-type" evidence="3">
    <location>
        <begin position="526"/>
        <end position="553"/>
    </location>
</feature>
<evidence type="ECO:0000313" key="4">
    <source>
        <dbReference type="EMBL" id="RZS70902.1"/>
    </source>
</evidence>
<dbReference type="RefSeq" id="WP_130541449.1">
    <property type="nucleotide sequence ID" value="NZ_CP042431.1"/>
</dbReference>
<proteinExistence type="predicted"/>
<evidence type="ECO:0000259" key="3">
    <source>
        <dbReference type="PROSITE" id="PS00622"/>
    </source>
</evidence>
<accession>A0A4Q7MQB1</accession>
<organism evidence="4 5">
    <name type="scientific">Pseudobacter ginsenosidimutans</name>
    <dbReference type="NCBI Taxonomy" id="661488"/>
    <lineage>
        <taxon>Bacteria</taxon>
        <taxon>Pseudomonadati</taxon>
        <taxon>Bacteroidota</taxon>
        <taxon>Chitinophagia</taxon>
        <taxon>Chitinophagales</taxon>
        <taxon>Chitinophagaceae</taxon>
        <taxon>Pseudobacter</taxon>
    </lineage>
</organism>
<comment type="caution">
    <text evidence="4">The sequence shown here is derived from an EMBL/GenBank/DDBJ whole genome shotgun (WGS) entry which is preliminary data.</text>
</comment>
<evidence type="ECO:0000256" key="1">
    <source>
        <dbReference type="SAM" id="Coils"/>
    </source>
</evidence>
<dbReference type="GO" id="GO:0006355">
    <property type="term" value="P:regulation of DNA-templated transcription"/>
    <property type="evidence" value="ECO:0007669"/>
    <property type="project" value="InterPro"/>
</dbReference>
<gene>
    <name evidence="4" type="ORF">EV199_2801</name>
</gene>
<dbReference type="AlphaFoldDB" id="A0A4Q7MQB1"/>
<evidence type="ECO:0000313" key="5">
    <source>
        <dbReference type="Proteomes" id="UP000293874"/>
    </source>
</evidence>
<dbReference type="GO" id="GO:0003677">
    <property type="term" value="F:DNA binding"/>
    <property type="evidence" value="ECO:0007669"/>
    <property type="project" value="InterPro"/>
</dbReference>
<dbReference type="Proteomes" id="UP000293874">
    <property type="component" value="Unassembled WGS sequence"/>
</dbReference>
<dbReference type="EMBL" id="SGXA01000002">
    <property type="protein sequence ID" value="RZS70902.1"/>
    <property type="molecule type" value="Genomic_DNA"/>
</dbReference>
<dbReference type="InterPro" id="IPR000792">
    <property type="entry name" value="Tscrpt_reg_LuxR_C"/>
</dbReference>
<keyword evidence="1" id="KW-0175">Coiled coil</keyword>
<dbReference type="InterPro" id="IPR011990">
    <property type="entry name" value="TPR-like_helical_dom_sf"/>
</dbReference>
<dbReference type="Gene3D" id="1.25.40.10">
    <property type="entry name" value="Tetratricopeptide repeat domain"/>
    <property type="match status" value="2"/>
</dbReference>
<keyword evidence="2" id="KW-1133">Transmembrane helix</keyword>
<dbReference type="SUPFAM" id="SSF48452">
    <property type="entry name" value="TPR-like"/>
    <property type="match status" value="2"/>
</dbReference>
<dbReference type="OrthoDB" id="1523128at2"/>
<keyword evidence="5" id="KW-1185">Reference proteome</keyword>